<gene>
    <name evidence="1" type="ORF">J2Z83_002131</name>
</gene>
<dbReference type="RefSeq" id="WP_209463177.1">
    <property type="nucleotide sequence ID" value="NZ_CP110224.1"/>
</dbReference>
<keyword evidence="2" id="KW-1185">Reference proteome</keyword>
<organism evidence="1 2">
    <name type="scientific">Virgibacillus natechei</name>
    <dbReference type="NCBI Taxonomy" id="1216297"/>
    <lineage>
        <taxon>Bacteria</taxon>
        <taxon>Bacillati</taxon>
        <taxon>Bacillota</taxon>
        <taxon>Bacilli</taxon>
        <taxon>Bacillales</taxon>
        <taxon>Bacillaceae</taxon>
        <taxon>Virgibacillus</taxon>
    </lineage>
</organism>
<dbReference type="EMBL" id="JAGGKX010000009">
    <property type="protein sequence ID" value="MBP1970023.1"/>
    <property type="molecule type" value="Genomic_DNA"/>
</dbReference>
<proteinExistence type="predicted"/>
<name>A0ABS4IGF9_9BACI</name>
<evidence type="ECO:0000313" key="1">
    <source>
        <dbReference type="EMBL" id="MBP1970023.1"/>
    </source>
</evidence>
<evidence type="ECO:0008006" key="3">
    <source>
        <dbReference type="Google" id="ProtNLM"/>
    </source>
</evidence>
<sequence length="298" mass="35232">MNLPIKQHIIPKTYLKQFTSDDKNIWLFQKDTKHFREQSINKVPIIKDFYTVTDEENDGKKLYDFEYFLANDIEPLYQLYIEQLQRGKLLSELEKNHFAFFVSSQKLRSVSMKDKIIKEIERAFKYGEAGEWFDKTSIEQFTQHFYEDGKEITYEEFLEKSEGNLDEIPLDISKDCFVQFLPEKMKDFAETLASQNWSYLRAPKGRCFITSDNPVILDNEIGDSTFPFKGGIFPLTTQLALNINSLEEKFRVVGAKELRKINQQIIRNFDRFVFSHNEGILRSNIKKNSRLMEVTKYV</sequence>
<accession>A0ABS4IGF9</accession>
<dbReference type="InterPro" id="IPR025332">
    <property type="entry name" value="DUF4238"/>
</dbReference>
<dbReference type="Pfam" id="PF14022">
    <property type="entry name" value="DUF4238"/>
    <property type="match status" value="1"/>
</dbReference>
<protein>
    <recommendedName>
        <fullName evidence="3">DUF4238 domain-containing protein</fullName>
    </recommendedName>
</protein>
<evidence type="ECO:0000313" key="2">
    <source>
        <dbReference type="Proteomes" id="UP001519345"/>
    </source>
</evidence>
<comment type="caution">
    <text evidence="1">The sequence shown here is derived from an EMBL/GenBank/DDBJ whole genome shotgun (WGS) entry which is preliminary data.</text>
</comment>
<dbReference type="Proteomes" id="UP001519345">
    <property type="component" value="Unassembled WGS sequence"/>
</dbReference>
<reference evidence="1 2" key="1">
    <citation type="submission" date="2021-03" db="EMBL/GenBank/DDBJ databases">
        <title>Genomic Encyclopedia of Type Strains, Phase IV (KMG-IV): sequencing the most valuable type-strain genomes for metagenomic binning, comparative biology and taxonomic classification.</title>
        <authorList>
            <person name="Goeker M."/>
        </authorList>
    </citation>
    <scope>NUCLEOTIDE SEQUENCE [LARGE SCALE GENOMIC DNA]</scope>
    <source>
        <strain evidence="1 2">DSM 25609</strain>
    </source>
</reference>